<keyword evidence="2" id="KW-1185">Reference proteome</keyword>
<dbReference type="Gene3D" id="1.25.40.10">
    <property type="entry name" value="Tetratricopeptide repeat domain"/>
    <property type="match status" value="1"/>
</dbReference>
<dbReference type="Gene3D" id="1.20.58.320">
    <property type="entry name" value="TPR-like"/>
    <property type="match status" value="1"/>
</dbReference>
<dbReference type="InterPro" id="IPR010323">
    <property type="entry name" value="DUF924"/>
</dbReference>
<organism evidence="1 2">
    <name type="scientific">Sphingomonas canadensis</name>
    <dbReference type="NCBI Taxonomy" id="1219257"/>
    <lineage>
        <taxon>Bacteria</taxon>
        <taxon>Pseudomonadati</taxon>
        <taxon>Pseudomonadota</taxon>
        <taxon>Alphaproteobacteria</taxon>
        <taxon>Sphingomonadales</taxon>
        <taxon>Sphingomonadaceae</taxon>
        <taxon>Sphingomonas</taxon>
    </lineage>
</organism>
<evidence type="ECO:0000313" key="2">
    <source>
        <dbReference type="Proteomes" id="UP001596977"/>
    </source>
</evidence>
<protein>
    <submittedName>
        <fullName evidence="1">DUF924 family protein</fullName>
    </submittedName>
</protein>
<dbReference type="EMBL" id="JBHTJG010000009">
    <property type="protein sequence ID" value="MFD0947972.1"/>
    <property type="molecule type" value="Genomic_DNA"/>
</dbReference>
<accession>A0ABW3HAZ9</accession>
<dbReference type="Proteomes" id="UP001596977">
    <property type="component" value="Unassembled WGS sequence"/>
</dbReference>
<dbReference type="Pfam" id="PF06041">
    <property type="entry name" value="DUF924"/>
    <property type="match status" value="1"/>
</dbReference>
<evidence type="ECO:0000313" key="1">
    <source>
        <dbReference type="EMBL" id="MFD0947972.1"/>
    </source>
</evidence>
<dbReference type="InterPro" id="IPR011990">
    <property type="entry name" value="TPR-like_helical_dom_sf"/>
</dbReference>
<reference evidence="2" key="1">
    <citation type="journal article" date="2019" name="Int. J. Syst. Evol. Microbiol.">
        <title>The Global Catalogue of Microorganisms (GCM) 10K type strain sequencing project: providing services to taxonomists for standard genome sequencing and annotation.</title>
        <authorList>
            <consortium name="The Broad Institute Genomics Platform"/>
            <consortium name="The Broad Institute Genome Sequencing Center for Infectious Disease"/>
            <person name="Wu L."/>
            <person name="Ma J."/>
        </authorList>
    </citation>
    <scope>NUCLEOTIDE SEQUENCE [LARGE SCALE GENOMIC DNA]</scope>
    <source>
        <strain evidence="2">CCUG 62982</strain>
    </source>
</reference>
<dbReference type="RefSeq" id="WP_264945753.1">
    <property type="nucleotide sequence ID" value="NZ_JAPDRA010000009.1"/>
</dbReference>
<dbReference type="SUPFAM" id="SSF48452">
    <property type="entry name" value="TPR-like"/>
    <property type="match status" value="1"/>
</dbReference>
<proteinExistence type="predicted"/>
<comment type="caution">
    <text evidence="1">The sequence shown here is derived from an EMBL/GenBank/DDBJ whole genome shotgun (WGS) entry which is preliminary data.</text>
</comment>
<sequence length="192" mass="21048">MADDLGVADRDVHAQARAVLGFWFDLVMPEQRFAKSAALDAEISTLFGGLREQVVESGAAAWRGDPETLLAAIILIDQFGRNIHRGSARAFAADPLALELARAALAKGWDAGMRAEQRQFLYLPFMHAEDPEAQAECVRLFEALGDPEPLAFARDHQAVIRRFGRFPGRNAALGRESTAEERAYLSQPGAGW</sequence>
<name>A0ABW3HAZ9_9SPHN</name>
<gene>
    <name evidence="1" type="ORF">ACFQ1E_16640</name>
</gene>